<organism evidence="1 2">
    <name type="scientific">Mycolicibacter terrae</name>
    <dbReference type="NCBI Taxonomy" id="1788"/>
    <lineage>
        <taxon>Bacteria</taxon>
        <taxon>Bacillati</taxon>
        <taxon>Actinomycetota</taxon>
        <taxon>Actinomycetes</taxon>
        <taxon>Mycobacteriales</taxon>
        <taxon>Mycobacteriaceae</taxon>
        <taxon>Mycolicibacter</taxon>
    </lineage>
</organism>
<evidence type="ECO:0000313" key="2">
    <source>
        <dbReference type="Proteomes" id="UP000467636"/>
    </source>
</evidence>
<sequence length="110" mass="12159">MLSNAKNPSKPPALVLRINRIGVRDLTPTAENESLPDPMLNRSRWKPLQQRNFPATWRCGTYTVAVMARRSAQVDGVHGIPVSRPRVTRTELAEVIQDAWLSRAAGGSDA</sequence>
<protein>
    <submittedName>
        <fullName evidence="1">Uncharacterized protein</fullName>
    </submittedName>
</protein>
<accession>A0AAD1HZN8</accession>
<keyword evidence="2" id="KW-1185">Reference proteome</keyword>
<dbReference type="EMBL" id="AP022564">
    <property type="protein sequence ID" value="BBX24309.1"/>
    <property type="molecule type" value="Genomic_DNA"/>
</dbReference>
<dbReference type="AlphaFoldDB" id="A0AAD1HZN8"/>
<proteinExistence type="predicted"/>
<reference evidence="1 2" key="1">
    <citation type="journal article" date="2019" name="Emerg. Microbes Infect.">
        <title>Comprehensive subspecies identification of 175 nontuberculous mycobacteria species based on 7547 genomic profiles.</title>
        <authorList>
            <person name="Matsumoto Y."/>
            <person name="Kinjo T."/>
            <person name="Motooka D."/>
            <person name="Nabeya D."/>
            <person name="Jung N."/>
            <person name="Uechi K."/>
            <person name="Horii T."/>
            <person name="Iida T."/>
            <person name="Fujita J."/>
            <person name="Nakamura S."/>
        </authorList>
    </citation>
    <scope>NUCLEOTIDE SEQUENCE [LARGE SCALE GENOMIC DNA]</scope>
    <source>
        <strain evidence="1 2">JCM 12143</strain>
    </source>
</reference>
<evidence type="ECO:0000313" key="1">
    <source>
        <dbReference type="EMBL" id="BBX24309.1"/>
    </source>
</evidence>
<name>A0AAD1HZN8_9MYCO</name>
<gene>
    <name evidence="1" type="ORF">MTER_37200</name>
</gene>
<dbReference type="Proteomes" id="UP000467636">
    <property type="component" value="Chromosome"/>
</dbReference>